<dbReference type="PANTHER" id="PTHR22950">
    <property type="entry name" value="AMINO ACID TRANSPORTER"/>
    <property type="match status" value="1"/>
</dbReference>
<evidence type="ECO:0000256" key="5">
    <source>
        <dbReference type="SAM" id="MobiDB-lite"/>
    </source>
</evidence>
<feature type="transmembrane region" description="Helical" evidence="6">
    <location>
        <begin position="255"/>
        <end position="274"/>
    </location>
</feature>
<dbReference type="PANTHER" id="PTHR22950:SF652">
    <property type="entry name" value="TRANSMEMBRANE AMINO ACID TRANSPORTER FAMILY PROTEIN"/>
    <property type="match status" value="1"/>
</dbReference>
<dbReference type="AlphaFoldDB" id="A0A9Q0M2A6"/>
<evidence type="ECO:0000259" key="7">
    <source>
        <dbReference type="Pfam" id="PF01490"/>
    </source>
</evidence>
<feature type="transmembrane region" description="Helical" evidence="6">
    <location>
        <begin position="192"/>
        <end position="215"/>
    </location>
</feature>
<evidence type="ECO:0000313" key="9">
    <source>
        <dbReference type="Proteomes" id="UP001142055"/>
    </source>
</evidence>
<feature type="transmembrane region" description="Helical" evidence="6">
    <location>
        <begin position="353"/>
        <end position="378"/>
    </location>
</feature>
<gene>
    <name evidence="8" type="ORF">RDWZM_009017</name>
</gene>
<feature type="transmembrane region" description="Helical" evidence="6">
    <location>
        <begin position="103"/>
        <end position="127"/>
    </location>
</feature>
<dbReference type="InterPro" id="IPR013057">
    <property type="entry name" value="AA_transpt_TM"/>
</dbReference>
<dbReference type="EMBL" id="JAPWDV010000003">
    <property type="protein sequence ID" value="KAJ6217860.1"/>
    <property type="molecule type" value="Genomic_DNA"/>
</dbReference>
<protein>
    <recommendedName>
        <fullName evidence="7">Amino acid transporter transmembrane domain-containing protein</fullName>
    </recommendedName>
</protein>
<keyword evidence="2 6" id="KW-0812">Transmembrane</keyword>
<feature type="compositionally biased region" description="Low complexity" evidence="5">
    <location>
        <begin position="320"/>
        <end position="339"/>
    </location>
</feature>
<feature type="domain" description="Amino acid transporter transmembrane" evidence="7">
    <location>
        <begin position="1"/>
        <end position="107"/>
    </location>
</feature>
<evidence type="ECO:0000313" key="8">
    <source>
        <dbReference type="EMBL" id="KAJ6217860.1"/>
    </source>
</evidence>
<evidence type="ECO:0000256" key="6">
    <source>
        <dbReference type="SAM" id="Phobius"/>
    </source>
</evidence>
<dbReference type="GO" id="GO:0016020">
    <property type="term" value="C:membrane"/>
    <property type="evidence" value="ECO:0007669"/>
    <property type="project" value="UniProtKB-SubCell"/>
</dbReference>
<organism evidence="8 9">
    <name type="scientific">Blomia tropicalis</name>
    <name type="common">Mite</name>
    <dbReference type="NCBI Taxonomy" id="40697"/>
    <lineage>
        <taxon>Eukaryota</taxon>
        <taxon>Metazoa</taxon>
        <taxon>Ecdysozoa</taxon>
        <taxon>Arthropoda</taxon>
        <taxon>Chelicerata</taxon>
        <taxon>Arachnida</taxon>
        <taxon>Acari</taxon>
        <taxon>Acariformes</taxon>
        <taxon>Sarcoptiformes</taxon>
        <taxon>Astigmata</taxon>
        <taxon>Glycyphagoidea</taxon>
        <taxon>Echimyopodidae</taxon>
        <taxon>Blomia</taxon>
    </lineage>
</organism>
<feature type="transmembrane region" description="Helical" evidence="6">
    <location>
        <begin position="148"/>
        <end position="172"/>
    </location>
</feature>
<proteinExistence type="predicted"/>
<feature type="transmembrane region" description="Helical" evidence="6">
    <location>
        <begin position="73"/>
        <end position="97"/>
    </location>
</feature>
<name>A0A9Q0M2A6_BLOTA</name>
<reference evidence="8" key="1">
    <citation type="submission" date="2022-12" db="EMBL/GenBank/DDBJ databases">
        <title>Genome assemblies of Blomia tropicalis.</title>
        <authorList>
            <person name="Cui Y."/>
        </authorList>
    </citation>
    <scope>NUCLEOTIDE SEQUENCE</scope>
    <source>
        <tissue evidence="8">Adult mites</tissue>
    </source>
</reference>
<keyword evidence="9" id="KW-1185">Reference proteome</keyword>
<keyword evidence="4 6" id="KW-0472">Membrane</keyword>
<evidence type="ECO:0000256" key="1">
    <source>
        <dbReference type="ARBA" id="ARBA00004141"/>
    </source>
</evidence>
<accession>A0A9Q0M2A6</accession>
<dbReference type="Pfam" id="PF01490">
    <property type="entry name" value="Aa_trans"/>
    <property type="match status" value="2"/>
</dbReference>
<feature type="transmembrane region" description="Helical" evidence="6">
    <location>
        <begin position="28"/>
        <end position="52"/>
    </location>
</feature>
<evidence type="ECO:0000256" key="3">
    <source>
        <dbReference type="ARBA" id="ARBA00022989"/>
    </source>
</evidence>
<comment type="subcellular location">
    <subcellularLocation>
        <location evidence="1">Membrane</location>
        <topology evidence="1">Multi-pass membrane protein</topology>
    </subcellularLocation>
</comment>
<dbReference type="GO" id="GO:0015179">
    <property type="term" value="F:L-amino acid transmembrane transporter activity"/>
    <property type="evidence" value="ECO:0007669"/>
    <property type="project" value="TreeGrafter"/>
</dbReference>
<evidence type="ECO:0000256" key="2">
    <source>
        <dbReference type="ARBA" id="ARBA00022692"/>
    </source>
</evidence>
<dbReference type="OMA" id="FFAYQTH"/>
<feature type="region of interest" description="Disordered" evidence="5">
    <location>
        <begin position="316"/>
        <end position="339"/>
    </location>
</feature>
<sequence length="415" mass="45235">MAAFLLINAALGAGLLNYPVAYDRLGGIGFATAIQIFTVLLMTTTMTVLVFCARLHNESSYHGVVRAMCGRKVMQLAAGSIAITCFGICVTFVIIIGDQFDRIFATYIGIDFSMEFIAALPVIFFAYQTHEIVIPVHASMSDRSLHAFSKATGLSMIILLFLYCCAGTFGYMTYGSNVAPDVMLMYDATDPIVVTGIIALVIKMITTYPPVVFAGRDTIVRLISKNRSKMDYQPLDNGTRSSSPINFRFNFSVRSYHICITTIWNIIVLALAIITPNITVAIGFLGSLASCNVFIFPGLAVISLAFRYKKILRSNQDEPSSTSTSSSSSSSNERTSLTSSNVKRSPLSLTRKWVQIGLAIYGVFIIAMGVVMFVFILIQVFDDIQNPIPHGAVCDPSGSPLQTNHSMTTVKPIFA</sequence>
<evidence type="ECO:0000256" key="4">
    <source>
        <dbReference type="ARBA" id="ARBA00023136"/>
    </source>
</evidence>
<dbReference type="Proteomes" id="UP001142055">
    <property type="component" value="Chromosome 3"/>
</dbReference>
<comment type="caution">
    <text evidence="8">The sequence shown here is derived from an EMBL/GenBank/DDBJ whole genome shotgun (WGS) entry which is preliminary data.</text>
</comment>
<feature type="domain" description="Amino acid transporter transmembrane" evidence="7">
    <location>
        <begin position="115"/>
        <end position="304"/>
    </location>
</feature>
<feature type="transmembrane region" description="Helical" evidence="6">
    <location>
        <begin position="280"/>
        <end position="306"/>
    </location>
</feature>
<keyword evidence="3 6" id="KW-1133">Transmembrane helix</keyword>